<name>A0ABU6SX15_9FABA</name>
<reference evidence="2 3" key="1">
    <citation type="journal article" date="2023" name="Plants (Basel)">
        <title>Bridging the Gap: Combining Genomics and Transcriptomics Approaches to Understand Stylosanthes scabra, an Orphan Legume from the Brazilian Caatinga.</title>
        <authorList>
            <person name="Ferreira-Neto J.R.C."/>
            <person name="da Silva M.D."/>
            <person name="Binneck E."/>
            <person name="de Melo N.F."/>
            <person name="da Silva R.H."/>
            <person name="de Melo A.L.T.M."/>
            <person name="Pandolfi V."/>
            <person name="Bustamante F.O."/>
            <person name="Brasileiro-Vidal A.C."/>
            <person name="Benko-Iseppon A.M."/>
        </authorList>
    </citation>
    <scope>NUCLEOTIDE SEQUENCE [LARGE SCALE GENOMIC DNA]</scope>
    <source>
        <tissue evidence="2">Leaves</tissue>
    </source>
</reference>
<dbReference type="EMBL" id="JASCZI010062765">
    <property type="protein sequence ID" value="MED6140804.1"/>
    <property type="molecule type" value="Genomic_DNA"/>
</dbReference>
<proteinExistence type="predicted"/>
<organism evidence="2 3">
    <name type="scientific">Stylosanthes scabra</name>
    <dbReference type="NCBI Taxonomy" id="79078"/>
    <lineage>
        <taxon>Eukaryota</taxon>
        <taxon>Viridiplantae</taxon>
        <taxon>Streptophyta</taxon>
        <taxon>Embryophyta</taxon>
        <taxon>Tracheophyta</taxon>
        <taxon>Spermatophyta</taxon>
        <taxon>Magnoliopsida</taxon>
        <taxon>eudicotyledons</taxon>
        <taxon>Gunneridae</taxon>
        <taxon>Pentapetalae</taxon>
        <taxon>rosids</taxon>
        <taxon>fabids</taxon>
        <taxon>Fabales</taxon>
        <taxon>Fabaceae</taxon>
        <taxon>Papilionoideae</taxon>
        <taxon>50 kb inversion clade</taxon>
        <taxon>dalbergioids sensu lato</taxon>
        <taxon>Dalbergieae</taxon>
        <taxon>Pterocarpus clade</taxon>
        <taxon>Stylosanthes</taxon>
    </lineage>
</organism>
<keyword evidence="3" id="KW-1185">Reference proteome</keyword>
<evidence type="ECO:0000256" key="1">
    <source>
        <dbReference type="SAM" id="MobiDB-lite"/>
    </source>
</evidence>
<feature type="region of interest" description="Disordered" evidence="1">
    <location>
        <begin position="1"/>
        <end position="25"/>
    </location>
</feature>
<sequence>MHAKNNSGVKLHVTHGGRGRGTRGVANVTRVSKRDGKELMKEGLVEGKKLKKKGWWDGLDRVGAMPNVGGGFNRVGVVIRRWDLLRER</sequence>
<gene>
    <name evidence="2" type="ORF">PIB30_097013</name>
</gene>
<evidence type="ECO:0000313" key="2">
    <source>
        <dbReference type="EMBL" id="MED6140804.1"/>
    </source>
</evidence>
<feature type="compositionally biased region" description="Basic residues" evidence="1">
    <location>
        <begin position="12"/>
        <end position="21"/>
    </location>
</feature>
<dbReference type="Proteomes" id="UP001341840">
    <property type="component" value="Unassembled WGS sequence"/>
</dbReference>
<accession>A0ABU6SX15</accession>
<comment type="caution">
    <text evidence="2">The sequence shown here is derived from an EMBL/GenBank/DDBJ whole genome shotgun (WGS) entry which is preliminary data.</text>
</comment>
<feature type="non-terminal residue" evidence="2">
    <location>
        <position position="88"/>
    </location>
</feature>
<evidence type="ECO:0000313" key="3">
    <source>
        <dbReference type="Proteomes" id="UP001341840"/>
    </source>
</evidence>
<protein>
    <submittedName>
        <fullName evidence="2">Uncharacterized protein</fullName>
    </submittedName>
</protein>